<gene>
    <name evidence="5" type="ORF">JF888_07830</name>
</gene>
<dbReference type="GO" id="GO:0005524">
    <property type="term" value="F:ATP binding"/>
    <property type="evidence" value="ECO:0007669"/>
    <property type="project" value="UniProtKB-KW"/>
</dbReference>
<evidence type="ECO:0000313" key="6">
    <source>
        <dbReference type="Proteomes" id="UP000620075"/>
    </source>
</evidence>
<dbReference type="PANTHER" id="PTHR45772:SF4">
    <property type="entry name" value="ABC TRANSPORTER ATP-BINDING PROTEIN"/>
    <property type="match status" value="1"/>
</dbReference>
<keyword evidence="2" id="KW-0547">Nucleotide-binding</keyword>
<dbReference type="Gene3D" id="3.40.50.300">
    <property type="entry name" value="P-loop containing nucleotide triphosphate hydrolases"/>
    <property type="match status" value="1"/>
</dbReference>
<evidence type="ECO:0000256" key="2">
    <source>
        <dbReference type="ARBA" id="ARBA00022741"/>
    </source>
</evidence>
<dbReference type="InterPro" id="IPR003439">
    <property type="entry name" value="ABC_transporter-like_ATP-bd"/>
</dbReference>
<dbReference type="AlphaFoldDB" id="A0A934N6Z6"/>
<feature type="domain" description="ABC transporter" evidence="4">
    <location>
        <begin position="9"/>
        <end position="257"/>
    </location>
</feature>
<dbReference type="Proteomes" id="UP000620075">
    <property type="component" value="Unassembled WGS sequence"/>
</dbReference>
<dbReference type="EMBL" id="JAEKNQ010000031">
    <property type="protein sequence ID" value="MBJ7603080.1"/>
    <property type="molecule type" value="Genomic_DNA"/>
</dbReference>
<dbReference type="FunFam" id="3.40.50.300:FF:000421">
    <property type="entry name" value="Branched-chain amino acid ABC transporter ATP-binding protein"/>
    <property type="match status" value="1"/>
</dbReference>
<name>A0A934N6Z6_9BACT</name>
<evidence type="ECO:0000256" key="3">
    <source>
        <dbReference type="ARBA" id="ARBA00022840"/>
    </source>
</evidence>
<evidence type="ECO:0000259" key="4">
    <source>
        <dbReference type="PROSITE" id="PS50893"/>
    </source>
</evidence>
<dbReference type="InterPro" id="IPR051120">
    <property type="entry name" value="ABC_AA/LPS_Transport"/>
</dbReference>
<accession>A0A934N6Z6</accession>
<dbReference type="Pfam" id="PF00005">
    <property type="entry name" value="ABC_tran"/>
    <property type="match status" value="1"/>
</dbReference>
<dbReference type="InterPro" id="IPR003593">
    <property type="entry name" value="AAA+_ATPase"/>
</dbReference>
<evidence type="ECO:0000313" key="5">
    <source>
        <dbReference type="EMBL" id="MBJ7603080.1"/>
    </source>
</evidence>
<dbReference type="SUPFAM" id="SSF52540">
    <property type="entry name" value="P-loop containing nucleoside triphosphate hydrolases"/>
    <property type="match status" value="1"/>
</dbReference>
<protein>
    <submittedName>
        <fullName evidence="5">ABC transporter ATP-binding protein</fullName>
    </submittedName>
</protein>
<dbReference type="PROSITE" id="PS50893">
    <property type="entry name" value="ABC_TRANSPORTER_2"/>
    <property type="match status" value="1"/>
</dbReference>
<dbReference type="GO" id="GO:0016887">
    <property type="term" value="F:ATP hydrolysis activity"/>
    <property type="evidence" value="ECO:0007669"/>
    <property type="project" value="InterPro"/>
</dbReference>
<keyword evidence="3 5" id="KW-0067">ATP-binding</keyword>
<comment type="caution">
    <text evidence="5">The sequence shown here is derived from an EMBL/GenBank/DDBJ whole genome shotgun (WGS) entry which is preliminary data.</text>
</comment>
<dbReference type="CDD" id="cd03219">
    <property type="entry name" value="ABC_Mj1267_LivG_branched"/>
    <property type="match status" value="1"/>
</dbReference>
<proteinExistence type="predicted"/>
<dbReference type="Pfam" id="PF12399">
    <property type="entry name" value="BCA_ABC_TP_C"/>
    <property type="match status" value="1"/>
</dbReference>
<keyword evidence="1" id="KW-0813">Transport</keyword>
<sequence>MSTVAEARLAVDDVTIRFGGVVALDSVNFSVTPGHFLGVIGPNGAGKTTLFNVITRLYTPTSGDVTWGGQSLLKLPPHRVVGLGIARTFQNVALFPNMTVLDNVLVGQHARMGAGVIEAALSLPRSGREERQARQRAMEALERVELPHLAQRLAAGLPYSTLKRVELARAIVSNPRLLLLDEPAGGLNREAVSELTGLLRRLHAELDLTILLVEHFMALVMAVSNQVVVLDFGRKIAEGTPAEIQNDPAVIHAYLGVPDAPA</sequence>
<dbReference type="SMART" id="SM00382">
    <property type="entry name" value="AAA"/>
    <property type="match status" value="1"/>
</dbReference>
<dbReference type="PANTHER" id="PTHR45772">
    <property type="entry name" value="CONSERVED COMPONENT OF ABC TRANSPORTER FOR NATURAL AMINO ACIDS-RELATED"/>
    <property type="match status" value="1"/>
</dbReference>
<dbReference type="GO" id="GO:0005886">
    <property type="term" value="C:plasma membrane"/>
    <property type="evidence" value="ECO:0007669"/>
    <property type="project" value="TreeGrafter"/>
</dbReference>
<evidence type="ECO:0000256" key="1">
    <source>
        <dbReference type="ARBA" id="ARBA00022448"/>
    </source>
</evidence>
<reference evidence="5 6" key="1">
    <citation type="submission" date="2020-10" db="EMBL/GenBank/DDBJ databases">
        <title>Ca. Dormibacterota MAGs.</title>
        <authorList>
            <person name="Montgomery K."/>
        </authorList>
    </citation>
    <scope>NUCLEOTIDE SEQUENCE [LARGE SCALE GENOMIC DNA]</scope>
    <source>
        <strain evidence="5">SC8811_S16_3</strain>
    </source>
</reference>
<organism evidence="5 6">
    <name type="scientific">Candidatus Dormiibacter inghamiae</name>
    <dbReference type="NCBI Taxonomy" id="3127013"/>
    <lineage>
        <taxon>Bacteria</taxon>
        <taxon>Bacillati</taxon>
        <taxon>Candidatus Dormiibacterota</taxon>
        <taxon>Candidatus Dormibacteria</taxon>
        <taxon>Candidatus Dormibacterales</taxon>
        <taxon>Candidatus Dormibacteraceae</taxon>
        <taxon>Candidatus Dormiibacter</taxon>
    </lineage>
</organism>
<dbReference type="InterPro" id="IPR032823">
    <property type="entry name" value="BCA_ABC_TP_C"/>
</dbReference>
<dbReference type="InterPro" id="IPR027417">
    <property type="entry name" value="P-loop_NTPase"/>
</dbReference>